<organism evidence="6 7">
    <name type="scientific">Kwoniella newhampshirensis</name>
    <dbReference type="NCBI Taxonomy" id="1651941"/>
    <lineage>
        <taxon>Eukaryota</taxon>
        <taxon>Fungi</taxon>
        <taxon>Dikarya</taxon>
        <taxon>Basidiomycota</taxon>
        <taxon>Agaricomycotina</taxon>
        <taxon>Tremellomycetes</taxon>
        <taxon>Tremellales</taxon>
        <taxon>Cryptococcaceae</taxon>
        <taxon>Kwoniella</taxon>
    </lineage>
</organism>
<dbReference type="SUPFAM" id="SSF50978">
    <property type="entry name" value="WD40 repeat-like"/>
    <property type="match status" value="1"/>
</dbReference>
<dbReference type="InterPro" id="IPR036047">
    <property type="entry name" value="F-box-like_dom_sf"/>
</dbReference>
<dbReference type="Proteomes" id="UP001388673">
    <property type="component" value="Unassembled WGS sequence"/>
</dbReference>
<dbReference type="InterPro" id="IPR020472">
    <property type="entry name" value="WD40_PAC1"/>
</dbReference>
<feature type="repeat" description="WD" evidence="3">
    <location>
        <begin position="530"/>
        <end position="569"/>
    </location>
</feature>
<keyword evidence="7" id="KW-1185">Reference proteome</keyword>
<evidence type="ECO:0000256" key="1">
    <source>
        <dbReference type="ARBA" id="ARBA00022574"/>
    </source>
</evidence>
<dbReference type="PROSITE" id="PS50181">
    <property type="entry name" value="FBOX"/>
    <property type="match status" value="1"/>
</dbReference>
<gene>
    <name evidence="6" type="ORF">IAR55_006542</name>
</gene>
<dbReference type="PANTHER" id="PTHR44019">
    <property type="entry name" value="WD REPEAT-CONTAINING PROTEIN 55"/>
    <property type="match status" value="1"/>
</dbReference>
<sequence length="784" mass="85604">MQGGSPPLQRHSSERAQLFDRALALPLDSRRDLATSLLWSLPREEISKLNERLNVMLQKDIIGLLPPELTFLILGKLDLEDLLRCSLVCRKWAKLLDEQGLWALICASHRPPIKPANTTWADITRHRQLSLQPHPRTPTQADEFAIDESPYELDDRIAYVDVIGSQGGMGGGGGLDPLGMAGGLRRTVWERGGPNGTSGGGLPTHLQHPTSIEYTSTTSFNENPISSHVAVPSAKPQAKFKHLYIIHHILSKRMCTPRPIGPAGATAAYHLNRSPAEFANMTGIRPLPGPITINTISSVKAGGLAGHSEAIYSLSLINHPMRINMLQSCPDCHVQFPTVSQNEPTPTPTSVNDEFVALQTNSPSSRRLSTSRREKGATVTTISGRDWLLSGSRDRTLRLWQLSHEPRVVKVFHGGHSGSVLSHSVVKVSVHRRRSSSSLSSDSPAKGRLDQSGSKERVMAVSGGSDGKICLWDVEGGNGEPEKVIDAHEDSVLCVRADDEKVVSCSKDKTIRVFDVNTLRELLTIGGNREDLHRGAVNAVNLSKEYIISASGDKTIRVWSIHTGELLSVLEAHNKGIASIDFSPRTSFVPQSNGVSKGSIVSGCSDASIKSFDLFERSQRDMLNFPGKNDQNMTSTTLSEAEADDDFETEPDPSLSNLNLLERTSNYTLRIRENYRNWSPCICPPGLARVNENGGCGRCGNHGHTGLVRTVFLGDEVVVSGSYDATVKVWNRQTGKLISDLSGAHVGRVFSVVSDRMRIISSGLDCRINIWDFSEGLDTSFVEP</sequence>
<dbReference type="Pfam" id="PF12937">
    <property type="entry name" value="F-box-like"/>
    <property type="match status" value="1"/>
</dbReference>
<evidence type="ECO:0000259" key="5">
    <source>
        <dbReference type="PROSITE" id="PS50181"/>
    </source>
</evidence>
<evidence type="ECO:0000256" key="3">
    <source>
        <dbReference type="PROSITE-ProRule" id="PRU00221"/>
    </source>
</evidence>
<feature type="compositionally biased region" description="Acidic residues" evidence="4">
    <location>
        <begin position="641"/>
        <end position="651"/>
    </location>
</feature>
<evidence type="ECO:0000313" key="7">
    <source>
        <dbReference type="Proteomes" id="UP001388673"/>
    </source>
</evidence>
<dbReference type="InterPro" id="IPR001810">
    <property type="entry name" value="F-box_dom"/>
</dbReference>
<dbReference type="AlphaFoldDB" id="A0AAW0YIX4"/>
<dbReference type="SMART" id="SM00320">
    <property type="entry name" value="WD40"/>
    <property type="match status" value="7"/>
</dbReference>
<keyword evidence="1 3" id="KW-0853">WD repeat</keyword>
<evidence type="ECO:0000256" key="4">
    <source>
        <dbReference type="SAM" id="MobiDB-lite"/>
    </source>
</evidence>
<evidence type="ECO:0000313" key="6">
    <source>
        <dbReference type="EMBL" id="KAK8844693.1"/>
    </source>
</evidence>
<keyword evidence="2" id="KW-0677">Repeat</keyword>
<dbReference type="PROSITE" id="PS50294">
    <property type="entry name" value="WD_REPEATS_REGION"/>
    <property type="match status" value="2"/>
</dbReference>
<dbReference type="GeneID" id="92183800"/>
<dbReference type="Pfam" id="PF00400">
    <property type="entry name" value="WD40"/>
    <property type="match status" value="5"/>
</dbReference>
<feature type="domain" description="F-box" evidence="5">
    <location>
        <begin position="59"/>
        <end position="105"/>
    </location>
</feature>
<dbReference type="CDD" id="cd00200">
    <property type="entry name" value="WD40"/>
    <property type="match status" value="1"/>
</dbReference>
<reference evidence="6 7" key="1">
    <citation type="journal article" date="2024" name="bioRxiv">
        <title>Comparative genomics of Cryptococcus and Kwoniella reveals pathogenesis evolution and contrasting karyotype dynamics via intercentromeric recombination or chromosome fusion.</title>
        <authorList>
            <person name="Coelho M.A."/>
            <person name="David-Palma M."/>
            <person name="Shea T."/>
            <person name="Bowers K."/>
            <person name="McGinley-Smith S."/>
            <person name="Mohammad A.W."/>
            <person name="Gnirke A."/>
            <person name="Yurkov A.M."/>
            <person name="Nowrousian M."/>
            <person name="Sun S."/>
            <person name="Cuomo C.A."/>
            <person name="Heitman J."/>
        </authorList>
    </citation>
    <scope>NUCLEOTIDE SEQUENCE [LARGE SCALE GENOMIC DNA]</scope>
    <source>
        <strain evidence="6 7">CBS 13917</strain>
    </source>
</reference>
<feature type="region of interest" description="Disordered" evidence="4">
    <location>
        <begin position="624"/>
        <end position="655"/>
    </location>
</feature>
<dbReference type="InterPro" id="IPR015943">
    <property type="entry name" value="WD40/YVTN_repeat-like_dom_sf"/>
</dbReference>
<feature type="repeat" description="WD" evidence="3">
    <location>
        <begin position="485"/>
        <end position="524"/>
    </location>
</feature>
<feature type="repeat" description="WD" evidence="3">
    <location>
        <begin position="701"/>
        <end position="740"/>
    </location>
</feature>
<dbReference type="PRINTS" id="PR00320">
    <property type="entry name" value="GPROTEINBRPT"/>
</dbReference>
<dbReference type="InterPro" id="IPR036322">
    <property type="entry name" value="WD40_repeat_dom_sf"/>
</dbReference>
<feature type="compositionally biased region" description="Polar residues" evidence="4">
    <location>
        <begin position="629"/>
        <end position="639"/>
    </location>
</feature>
<dbReference type="InterPro" id="IPR050505">
    <property type="entry name" value="WDR55/POC1"/>
</dbReference>
<dbReference type="RefSeq" id="XP_066799917.1">
    <property type="nucleotide sequence ID" value="XM_066949623.1"/>
</dbReference>
<accession>A0AAW0YIX4</accession>
<dbReference type="SUPFAM" id="SSF81383">
    <property type="entry name" value="F-box domain"/>
    <property type="match status" value="1"/>
</dbReference>
<dbReference type="PANTHER" id="PTHR44019:SF8">
    <property type="entry name" value="POC1 CENTRIOLAR PROTEIN HOMOLOG"/>
    <property type="match status" value="1"/>
</dbReference>
<dbReference type="KEGG" id="kne:92183800"/>
<evidence type="ECO:0000256" key="2">
    <source>
        <dbReference type="ARBA" id="ARBA00022737"/>
    </source>
</evidence>
<name>A0AAW0YIX4_9TREE</name>
<feature type="compositionally biased region" description="Basic and acidic residues" evidence="4">
    <location>
        <begin position="445"/>
        <end position="456"/>
    </location>
</feature>
<dbReference type="InterPro" id="IPR001680">
    <property type="entry name" value="WD40_rpt"/>
</dbReference>
<dbReference type="Gene3D" id="1.20.1280.50">
    <property type="match status" value="1"/>
</dbReference>
<protein>
    <recommendedName>
        <fullName evidence="5">F-box domain-containing protein</fullName>
    </recommendedName>
</protein>
<feature type="region of interest" description="Disordered" evidence="4">
    <location>
        <begin position="432"/>
        <end position="456"/>
    </location>
</feature>
<feature type="repeat" description="WD" evidence="3">
    <location>
        <begin position="388"/>
        <end position="410"/>
    </location>
</feature>
<dbReference type="Gene3D" id="2.130.10.10">
    <property type="entry name" value="YVTN repeat-like/Quinoprotein amine dehydrogenase"/>
    <property type="match status" value="3"/>
</dbReference>
<dbReference type="SMART" id="SM00256">
    <property type="entry name" value="FBOX"/>
    <property type="match status" value="1"/>
</dbReference>
<proteinExistence type="predicted"/>
<dbReference type="EMBL" id="JBCAWK010000013">
    <property type="protein sequence ID" value="KAK8844693.1"/>
    <property type="molecule type" value="Genomic_DNA"/>
</dbReference>
<comment type="caution">
    <text evidence="6">The sequence shown here is derived from an EMBL/GenBank/DDBJ whole genome shotgun (WGS) entry which is preliminary data.</text>
</comment>
<dbReference type="PROSITE" id="PS50082">
    <property type="entry name" value="WD_REPEATS_2"/>
    <property type="match status" value="4"/>
</dbReference>